<evidence type="ECO:0000256" key="6">
    <source>
        <dbReference type="ARBA" id="ARBA00023136"/>
    </source>
</evidence>
<dbReference type="InterPro" id="IPR017871">
    <property type="entry name" value="ABC_transporter-like_CS"/>
</dbReference>
<evidence type="ECO:0000256" key="2">
    <source>
        <dbReference type="ARBA" id="ARBA00022475"/>
    </source>
</evidence>
<dbReference type="Gene3D" id="3.40.50.300">
    <property type="entry name" value="P-loop containing nucleotide triphosphate hydrolases"/>
    <property type="match status" value="1"/>
</dbReference>
<keyword evidence="5" id="KW-1278">Translocase</keyword>
<dbReference type="CDD" id="cd03259">
    <property type="entry name" value="ABC_Carb_Solutes_like"/>
    <property type="match status" value="1"/>
</dbReference>
<dbReference type="InterPro" id="IPR008995">
    <property type="entry name" value="Mo/tungstate-bd_C_term_dom"/>
</dbReference>
<evidence type="ECO:0000256" key="5">
    <source>
        <dbReference type="ARBA" id="ARBA00022967"/>
    </source>
</evidence>
<keyword evidence="9" id="KW-1185">Reference proteome</keyword>
<dbReference type="Gene3D" id="2.40.50.100">
    <property type="match status" value="1"/>
</dbReference>
<keyword evidence="1" id="KW-0813">Transport</keyword>
<gene>
    <name evidence="8" type="ORF">WNY77_01750</name>
</gene>
<accession>A0ABU9SQI9</accession>
<comment type="caution">
    <text evidence="8">The sequence shown here is derived from an EMBL/GenBank/DDBJ whole genome shotgun (WGS) entry which is preliminary data.</text>
</comment>
<name>A0ABU9SQI9_9ALTE</name>
<dbReference type="PROSITE" id="PS00211">
    <property type="entry name" value="ABC_TRANSPORTER_1"/>
    <property type="match status" value="1"/>
</dbReference>
<dbReference type="EMBL" id="JBBMQS010000001">
    <property type="protein sequence ID" value="MEM5496112.1"/>
    <property type="molecule type" value="Genomic_DNA"/>
</dbReference>
<dbReference type="PANTHER" id="PTHR43875:SF15">
    <property type="entry name" value="TREHALOSE IMPORT ATP-BINDING PROTEIN SUGC"/>
    <property type="match status" value="1"/>
</dbReference>
<dbReference type="InterPro" id="IPR015853">
    <property type="entry name" value="ABC_transpr_FbpC"/>
</dbReference>
<protein>
    <submittedName>
        <fullName evidence="8">ABC transporter ATP-binding protein</fullName>
    </submittedName>
</protein>
<sequence length="410" mass="45742">MARVLVNYLRQSARKLDILFMSQISLQNISTVLSSTTNSFRFPPVSAEFAVGEFVAIVGPSGVGKSTLLRLIAGLEHLTQGSILFDGEPVEHLPTQQRNVGMVFQNYALFPHLNVADNLGYALNVKKVKQSQVTHEVALVAKRLAISDLLGRYPKQLSGGQRQRVAIGRAMLSKPQLFLFDEPFSNLDPELRIEMRQQLKRLHLGLATTTLFVTHDQHEAMALAQRILLLSHNGVEQFDTPENIYRSPNNVYVARFFGEPKINLFDIKANNQGLQLTGKIEHRIFCDVPEVLYRQKLLMGIRPRAFRVSLLPIPQGIQMNVAKVEYLGDVQYLYLSPLINSSQVAESSPPVDSAPLMNNVENKANGDLDQGGHLVVVLSSEAVDVGQEIYLTFALADTLLFDENEKRISL</sequence>
<dbReference type="Proteomes" id="UP001461163">
    <property type="component" value="Unassembled WGS sequence"/>
</dbReference>
<evidence type="ECO:0000256" key="1">
    <source>
        <dbReference type="ARBA" id="ARBA00022448"/>
    </source>
</evidence>
<dbReference type="InterPro" id="IPR027417">
    <property type="entry name" value="P-loop_NTPase"/>
</dbReference>
<evidence type="ECO:0000259" key="7">
    <source>
        <dbReference type="PROSITE" id="PS50893"/>
    </source>
</evidence>
<evidence type="ECO:0000313" key="9">
    <source>
        <dbReference type="Proteomes" id="UP001461163"/>
    </source>
</evidence>
<keyword evidence="2" id="KW-1003">Cell membrane</keyword>
<dbReference type="GO" id="GO:0005524">
    <property type="term" value="F:ATP binding"/>
    <property type="evidence" value="ECO:0007669"/>
    <property type="project" value="UniProtKB-KW"/>
</dbReference>
<evidence type="ECO:0000313" key="8">
    <source>
        <dbReference type="EMBL" id="MEM5496112.1"/>
    </source>
</evidence>
<dbReference type="InterPro" id="IPR003593">
    <property type="entry name" value="AAA+_ATPase"/>
</dbReference>
<dbReference type="SMART" id="SM00382">
    <property type="entry name" value="AAA"/>
    <property type="match status" value="1"/>
</dbReference>
<reference evidence="8 9" key="1">
    <citation type="submission" date="2024-03" db="EMBL/GenBank/DDBJ databases">
        <title>Community enrichment and isolation of bacterial strains for fucoidan degradation.</title>
        <authorList>
            <person name="Sichert A."/>
        </authorList>
    </citation>
    <scope>NUCLEOTIDE SEQUENCE [LARGE SCALE GENOMIC DNA]</scope>
    <source>
        <strain evidence="8 9">AS12</strain>
    </source>
</reference>
<dbReference type="Pfam" id="PF00005">
    <property type="entry name" value="ABC_tran"/>
    <property type="match status" value="1"/>
</dbReference>
<dbReference type="InterPro" id="IPR003439">
    <property type="entry name" value="ABC_transporter-like_ATP-bd"/>
</dbReference>
<keyword evidence="6" id="KW-0472">Membrane</keyword>
<dbReference type="PANTHER" id="PTHR43875">
    <property type="entry name" value="MALTODEXTRIN IMPORT ATP-BINDING PROTEIN MSMX"/>
    <property type="match status" value="1"/>
</dbReference>
<dbReference type="SUPFAM" id="SSF52540">
    <property type="entry name" value="P-loop containing nucleoside triphosphate hydrolases"/>
    <property type="match status" value="1"/>
</dbReference>
<evidence type="ECO:0000256" key="4">
    <source>
        <dbReference type="ARBA" id="ARBA00022840"/>
    </source>
</evidence>
<dbReference type="SUPFAM" id="SSF50331">
    <property type="entry name" value="MOP-like"/>
    <property type="match status" value="1"/>
</dbReference>
<dbReference type="InterPro" id="IPR047641">
    <property type="entry name" value="ABC_transpr_MalK/UgpC-like"/>
</dbReference>
<keyword evidence="4 8" id="KW-0067">ATP-binding</keyword>
<keyword evidence="3" id="KW-0547">Nucleotide-binding</keyword>
<dbReference type="PROSITE" id="PS50893">
    <property type="entry name" value="ABC_TRANSPORTER_2"/>
    <property type="match status" value="1"/>
</dbReference>
<feature type="domain" description="ABC transporter" evidence="7">
    <location>
        <begin position="24"/>
        <end position="257"/>
    </location>
</feature>
<evidence type="ECO:0000256" key="3">
    <source>
        <dbReference type="ARBA" id="ARBA00022741"/>
    </source>
</evidence>
<proteinExistence type="predicted"/>
<organism evidence="8 9">
    <name type="scientific">Paraglaciecola mesophila</name>
    <dbReference type="NCBI Taxonomy" id="197222"/>
    <lineage>
        <taxon>Bacteria</taxon>
        <taxon>Pseudomonadati</taxon>
        <taxon>Pseudomonadota</taxon>
        <taxon>Gammaproteobacteria</taxon>
        <taxon>Alteromonadales</taxon>
        <taxon>Alteromonadaceae</taxon>
        <taxon>Paraglaciecola</taxon>
    </lineage>
</organism>